<geneLocation type="plasmid" evidence="1 2">
    <name>pBFI_1</name>
</geneLocation>
<dbReference type="EMBL" id="CP009639">
    <property type="protein sequence ID" value="AJI08792.1"/>
    <property type="molecule type" value="Genomic_DNA"/>
</dbReference>
<accession>A0AAN0SRS0</accession>
<evidence type="ECO:0000313" key="2">
    <source>
        <dbReference type="Proteomes" id="UP000031861"/>
    </source>
</evidence>
<protein>
    <submittedName>
        <fullName evidence="1">Uncharacterized protein</fullName>
    </submittedName>
</protein>
<proteinExistence type="predicted"/>
<gene>
    <name evidence="1" type="ORF">AK40_5619</name>
</gene>
<name>A0AAN0SRS0_BACCE</name>
<evidence type="ECO:0000313" key="1">
    <source>
        <dbReference type="EMBL" id="AJI08792.1"/>
    </source>
</evidence>
<dbReference type="Proteomes" id="UP000031861">
    <property type="component" value="Plasmid pBFI_1"/>
</dbReference>
<dbReference type="AlphaFoldDB" id="A0AAN0SRS0"/>
<dbReference type="RefSeq" id="WP_001995758.1">
    <property type="nucleotide sequence ID" value="NZ_CP009639.1"/>
</dbReference>
<keyword evidence="1" id="KW-0614">Plasmid</keyword>
<organism evidence="1 2">
    <name type="scientific">Bacillus cereus 03BB108</name>
    <dbReference type="NCBI Taxonomy" id="451709"/>
    <lineage>
        <taxon>Bacteria</taxon>
        <taxon>Bacillati</taxon>
        <taxon>Bacillota</taxon>
        <taxon>Bacilli</taxon>
        <taxon>Bacillales</taxon>
        <taxon>Bacillaceae</taxon>
        <taxon>Bacillus</taxon>
        <taxon>Bacillus cereus group</taxon>
    </lineage>
</organism>
<reference evidence="1 2" key="1">
    <citation type="journal article" date="2015" name="Genome Announc.">
        <title>Complete genome sequences for 35 biothreat assay-relevant bacillus species.</title>
        <authorList>
            <person name="Johnson S.L."/>
            <person name="Daligault H.E."/>
            <person name="Davenport K.W."/>
            <person name="Jaissle J."/>
            <person name="Frey K.G."/>
            <person name="Ladner J.T."/>
            <person name="Broomall S.M."/>
            <person name="Bishop-Lilly K.A."/>
            <person name="Bruce D.C."/>
            <person name="Gibbons H.S."/>
            <person name="Coyne S.R."/>
            <person name="Lo C.C."/>
            <person name="Meincke L."/>
            <person name="Munk A.C."/>
            <person name="Koroleva G.I."/>
            <person name="Rosenzweig C.N."/>
            <person name="Palacios G.F."/>
            <person name="Redden C.L."/>
            <person name="Minogue T.D."/>
            <person name="Chain P.S."/>
        </authorList>
    </citation>
    <scope>NUCLEOTIDE SEQUENCE [LARGE SCALE GENOMIC DNA]</scope>
    <source>
        <strain evidence="1 2">03BB108</strain>
    </source>
</reference>
<sequence length="121" mass="14497">MLPHLQDFKEIRLGYDSWNDEGIWIGIDHNRSERGVVLPKVNFIVYESCRNERCVKMIKLPESVIKAVKERGITPKEEKEVLDDLEKNFIKMNERNKIHEEALSKDKEYQKMWHMLNNQLK</sequence>